<dbReference type="InterPro" id="IPR003347">
    <property type="entry name" value="JmjC_dom"/>
</dbReference>
<evidence type="ECO:0000256" key="1">
    <source>
        <dbReference type="SAM" id="SignalP"/>
    </source>
</evidence>
<feature type="chain" id="PRO_5041000671" description="JmjC domain-containing protein" evidence="1">
    <location>
        <begin position="27"/>
        <end position="410"/>
    </location>
</feature>
<dbReference type="PANTHER" id="PTHR12461:SF105">
    <property type="entry name" value="HYPOXIA-INDUCIBLE FACTOR 1-ALPHA INHIBITOR"/>
    <property type="match status" value="1"/>
</dbReference>
<keyword evidence="4" id="KW-1185">Reference proteome</keyword>
<comment type="caution">
    <text evidence="3">The sequence shown here is derived from an EMBL/GenBank/DDBJ whole genome shotgun (WGS) entry which is preliminary data.</text>
</comment>
<dbReference type="EMBL" id="BRXY01000466">
    <property type="protein sequence ID" value="GMH96358.1"/>
    <property type="molecule type" value="Genomic_DNA"/>
</dbReference>
<sequence length="410" mass="46647">MTSVSRSAAILSWITLVFAVLYPTLADLWANKSNKPLLQVDRVSEADLPYEVFLEKYLKPGVPVIIKHDGPDSPFTEGAGDVLLENVIRRCGDKKLNLLPPTVRTVSRNMNPIVKGILSAVLFTFQGKTVQQWLDERTARKISFVQSIVSPNHEYEESWFLRSAAVFIPSMFHRLLLLLSRPPYLADLARNDVCKSVLGEHIDEPLLQLTQYELKTLDLLSSSDESKLGTWPSLDAVLRFDDADKFFWGGAGASSYPLHRDVQDADTFFTMFTGCKDFVMVDPVQHKHLTSLDIPMLHIWKDDLFINGRPEGLERAWRGVLHPGETLYMPGDFIHEVRVKCPNTSNICRRPWRASATRNISADTLALYEDHTYEELVKRSWLYATIDYVDSIIHPKSEIGKQDVYYMSGK</sequence>
<dbReference type="InterPro" id="IPR041667">
    <property type="entry name" value="Cupin_8"/>
</dbReference>
<dbReference type="PROSITE" id="PS51184">
    <property type="entry name" value="JMJC"/>
    <property type="match status" value="1"/>
</dbReference>
<dbReference type="Gene3D" id="2.60.120.650">
    <property type="entry name" value="Cupin"/>
    <property type="match status" value="1"/>
</dbReference>
<name>A0A9W7F0B9_9STRA</name>
<dbReference type="Proteomes" id="UP001165085">
    <property type="component" value="Unassembled WGS sequence"/>
</dbReference>
<feature type="domain" description="JmjC" evidence="2">
    <location>
        <begin position="203"/>
        <end position="364"/>
    </location>
</feature>
<evidence type="ECO:0000313" key="3">
    <source>
        <dbReference type="EMBL" id="GMH96358.1"/>
    </source>
</evidence>
<gene>
    <name evidence="3" type="ORF">TrST_g1430</name>
</gene>
<proteinExistence type="predicted"/>
<feature type="signal peptide" evidence="1">
    <location>
        <begin position="1"/>
        <end position="26"/>
    </location>
</feature>
<evidence type="ECO:0000259" key="2">
    <source>
        <dbReference type="PROSITE" id="PS51184"/>
    </source>
</evidence>
<protein>
    <recommendedName>
        <fullName evidence="2">JmjC domain-containing protein</fullName>
    </recommendedName>
</protein>
<organism evidence="3 4">
    <name type="scientific">Triparma strigata</name>
    <dbReference type="NCBI Taxonomy" id="1606541"/>
    <lineage>
        <taxon>Eukaryota</taxon>
        <taxon>Sar</taxon>
        <taxon>Stramenopiles</taxon>
        <taxon>Ochrophyta</taxon>
        <taxon>Bolidophyceae</taxon>
        <taxon>Parmales</taxon>
        <taxon>Triparmaceae</taxon>
        <taxon>Triparma</taxon>
    </lineage>
</organism>
<dbReference type="AlphaFoldDB" id="A0A9W7F0B9"/>
<dbReference type="PANTHER" id="PTHR12461">
    <property type="entry name" value="HYPOXIA-INDUCIBLE FACTOR 1 ALPHA INHIBITOR-RELATED"/>
    <property type="match status" value="1"/>
</dbReference>
<evidence type="ECO:0000313" key="4">
    <source>
        <dbReference type="Proteomes" id="UP001165085"/>
    </source>
</evidence>
<dbReference type="SUPFAM" id="SSF51197">
    <property type="entry name" value="Clavaminate synthase-like"/>
    <property type="match status" value="1"/>
</dbReference>
<keyword evidence="1" id="KW-0732">Signal</keyword>
<accession>A0A9W7F0B9</accession>
<dbReference type="Pfam" id="PF13621">
    <property type="entry name" value="Cupin_8"/>
    <property type="match status" value="1"/>
</dbReference>
<reference evidence="4" key="1">
    <citation type="journal article" date="2023" name="Commun. Biol.">
        <title>Genome analysis of Parmales, the sister group of diatoms, reveals the evolutionary specialization of diatoms from phago-mixotrophs to photoautotrophs.</title>
        <authorList>
            <person name="Ban H."/>
            <person name="Sato S."/>
            <person name="Yoshikawa S."/>
            <person name="Yamada K."/>
            <person name="Nakamura Y."/>
            <person name="Ichinomiya M."/>
            <person name="Sato N."/>
            <person name="Blanc-Mathieu R."/>
            <person name="Endo H."/>
            <person name="Kuwata A."/>
            <person name="Ogata H."/>
        </authorList>
    </citation>
    <scope>NUCLEOTIDE SEQUENCE [LARGE SCALE GENOMIC DNA]</scope>
    <source>
        <strain evidence="4">NIES 3701</strain>
    </source>
</reference>
<dbReference type="OrthoDB" id="415358at2759"/>